<organism evidence="1 2">
    <name type="scientific">Candidatus Methanomarinus sp</name>
    <dbReference type="NCBI Taxonomy" id="3386244"/>
    <lineage>
        <taxon>Archaea</taxon>
        <taxon>Methanobacteriati</taxon>
        <taxon>Methanobacteriota</taxon>
        <taxon>Stenosarchaea group</taxon>
        <taxon>Methanomicrobia</taxon>
        <taxon>Methanosarcinales</taxon>
        <taxon>ANME-2 cluster</taxon>
        <taxon>Candidatus Methanocomedenaceae</taxon>
        <taxon>Candidatus Methanomarinus</taxon>
    </lineage>
</organism>
<dbReference type="EMBL" id="QYBA01000063">
    <property type="protein sequence ID" value="TKY92193.1"/>
    <property type="molecule type" value="Genomic_DNA"/>
</dbReference>
<sequence length="139" mass="16499">MIEHRFKADNKEKQKIRSILKEAIGSIKEVEFAYIYGSFLKDSGFHDIDVAVYLRRIEHVDPFEYELSISSILEKRIRFPVDVRVLNYAPNSFCYEVTRGEVIFSRNEGLRFGFIERTWNIYLDYKPVIKNILRDLVAK</sequence>
<dbReference type="Proteomes" id="UP000315423">
    <property type="component" value="Unassembled WGS sequence"/>
</dbReference>
<evidence type="ECO:0000313" key="2">
    <source>
        <dbReference type="Proteomes" id="UP000315423"/>
    </source>
</evidence>
<comment type="caution">
    <text evidence="1">The sequence shown here is derived from an EMBL/GenBank/DDBJ whole genome shotgun (WGS) entry which is preliminary data.</text>
</comment>
<protein>
    <submittedName>
        <fullName evidence="1">Nucleotidyltransferase domain-containing protein</fullName>
    </submittedName>
</protein>
<evidence type="ECO:0000313" key="1">
    <source>
        <dbReference type="EMBL" id="TKY92193.1"/>
    </source>
</evidence>
<proteinExistence type="predicted"/>
<accession>A0AC61SBY9</accession>
<reference evidence="1" key="1">
    <citation type="submission" date="2018-09" db="EMBL/GenBank/DDBJ databases">
        <title>A genomic encyclopedia of anaerobic methanotrophic archaea.</title>
        <authorList>
            <person name="Skennerton C.T."/>
            <person name="Chadwick G.L."/>
            <person name="Laso-Perez R."/>
            <person name="Leu A.O."/>
            <person name="Speth D.R."/>
            <person name="Yu H."/>
            <person name="Morgan-Lang C."/>
            <person name="Hatzenpichler R."/>
            <person name="Goudeau D."/>
            <person name="Malmstrom R."/>
            <person name="Woyke T."/>
            <person name="Hallam S."/>
            <person name="Tyson G.W."/>
            <person name="Wegener G."/>
            <person name="Boetius A."/>
            <person name="Orphan V.J."/>
        </authorList>
    </citation>
    <scope>NUCLEOTIDE SEQUENCE</scope>
    <source>
        <strain evidence="1">CONS3730D10UFb2</strain>
    </source>
</reference>
<name>A0AC61SBY9_9EURY</name>
<gene>
    <name evidence="1" type="ORF">C5S46_01915</name>
</gene>